<dbReference type="GO" id="GO:0008206">
    <property type="term" value="P:bile acid metabolic process"/>
    <property type="evidence" value="ECO:0007669"/>
    <property type="project" value="UniProtKB-ARBA"/>
</dbReference>
<comment type="similarity">
    <text evidence="1">Belongs to the short-chain dehydrogenases/reductases (SDR) family.</text>
</comment>
<evidence type="ECO:0000256" key="1">
    <source>
        <dbReference type="ARBA" id="ARBA00006484"/>
    </source>
</evidence>
<dbReference type="Pfam" id="PF13561">
    <property type="entry name" value="adh_short_C2"/>
    <property type="match status" value="1"/>
</dbReference>
<keyword evidence="4" id="KW-1185">Reference proteome</keyword>
<dbReference type="InterPro" id="IPR036291">
    <property type="entry name" value="NAD(P)-bd_dom_sf"/>
</dbReference>
<evidence type="ECO:0000313" key="3">
    <source>
        <dbReference type="EMBL" id="MBC8585824.1"/>
    </source>
</evidence>
<dbReference type="PRINTS" id="PR00081">
    <property type="entry name" value="GDHRDH"/>
</dbReference>
<dbReference type="Proteomes" id="UP000623678">
    <property type="component" value="Unassembled WGS sequence"/>
</dbReference>
<keyword evidence="2" id="KW-0560">Oxidoreductase</keyword>
<dbReference type="CDD" id="cd05233">
    <property type="entry name" value="SDR_c"/>
    <property type="match status" value="1"/>
</dbReference>
<sequence>MGKLNDKVAIITGAGQGIGYAGALRLASEGASVVAVDIKMDGVDKLVKEIKDKGGRAISIQADVTNEDSVMEMVNKTVSEFGRIDILYNNAGATKKSDKGVVDMDLDTWNFAMDLVLKSVMLCCKHVIPIMIKNGGGSIINTSSGAGLVGDLSPSAYGAAKAGVINLTRYIATQHGKQNIRCNVVVPGVIVTEASTANVGPLFDLLESHALLPRNGKPEDIANAVVFLASDESGFMTGAEIVIDGGLTMHMPTFGDYMKTGLSI</sequence>
<accession>A0A926IHE1</accession>
<evidence type="ECO:0000313" key="4">
    <source>
        <dbReference type="Proteomes" id="UP000623678"/>
    </source>
</evidence>
<organism evidence="3 4">
    <name type="scientific">Youxingia wuxianensis</name>
    <dbReference type="NCBI Taxonomy" id="2763678"/>
    <lineage>
        <taxon>Bacteria</taxon>
        <taxon>Bacillati</taxon>
        <taxon>Bacillota</taxon>
        <taxon>Clostridia</taxon>
        <taxon>Eubacteriales</taxon>
        <taxon>Oscillospiraceae</taxon>
        <taxon>Youxingia</taxon>
    </lineage>
</organism>
<dbReference type="FunFam" id="3.40.50.720:FF:000084">
    <property type="entry name" value="Short-chain dehydrogenase reductase"/>
    <property type="match status" value="1"/>
</dbReference>
<dbReference type="GO" id="GO:0016491">
    <property type="term" value="F:oxidoreductase activity"/>
    <property type="evidence" value="ECO:0007669"/>
    <property type="project" value="UniProtKB-KW"/>
</dbReference>
<evidence type="ECO:0000256" key="2">
    <source>
        <dbReference type="ARBA" id="ARBA00023002"/>
    </source>
</evidence>
<proteinExistence type="inferred from homology"/>
<reference evidence="3" key="1">
    <citation type="submission" date="2020-08" db="EMBL/GenBank/DDBJ databases">
        <title>Genome public.</title>
        <authorList>
            <person name="Liu C."/>
            <person name="Sun Q."/>
        </authorList>
    </citation>
    <scope>NUCLEOTIDE SEQUENCE</scope>
    <source>
        <strain evidence="3">NSJ-64</strain>
    </source>
</reference>
<dbReference type="AlphaFoldDB" id="A0A926IHE1"/>
<dbReference type="PRINTS" id="PR00080">
    <property type="entry name" value="SDRFAMILY"/>
</dbReference>
<gene>
    <name evidence="3" type="ORF">H8705_09525</name>
</gene>
<dbReference type="NCBIfam" id="NF005559">
    <property type="entry name" value="PRK07231.1"/>
    <property type="match status" value="1"/>
</dbReference>
<comment type="caution">
    <text evidence="3">The sequence shown here is derived from an EMBL/GenBank/DDBJ whole genome shotgun (WGS) entry which is preliminary data.</text>
</comment>
<dbReference type="PANTHER" id="PTHR24321">
    <property type="entry name" value="DEHYDROGENASES, SHORT CHAIN"/>
    <property type="match status" value="1"/>
</dbReference>
<dbReference type="SUPFAM" id="SSF51735">
    <property type="entry name" value="NAD(P)-binding Rossmann-fold domains"/>
    <property type="match status" value="1"/>
</dbReference>
<dbReference type="EMBL" id="JACRTD010000006">
    <property type="protein sequence ID" value="MBC8585824.1"/>
    <property type="molecule type" value="Genomic_DNA"/>
</dbReference>
<name>A0A926IHE1_9FIRM</name>
<dbReference type="Gene3D" id="3.40.50.720">
    <property type="entry name" value="NAD(P)-binding Rossmann-like Domain"/>
    <property type="match status" value="1"/>
</dbReference>
<dbReference type="PANTHER" id="PTHR24321:SF8">
    <property type="entry name" value="ESTRADIOL 17-BETA-DEHYDROGENASE 8-RELATED"/>
    <property type="match status" value="1"/>
</dbReference>
<dbReference type="RefSeq" id="WP_262395537.1">
    <property type="nucleotide sequence ID" value="NZ_JACRTD010000006.1"/>
</dbReference>
<protein>
    <submittedName>
        <fullName evidence="3">SDR family oxidoreductase</fullName>
    </submittedName>
</protein>
<dbReference type="InterPro" id="IPR002347">
    <property type="entry name" value="SDR_fam"/>
</dbReference>